<evidence type="ECO:0000313" key="3">
    <source>
        <dbReference type="Proteomes" id="UP001054837"/>
    </source>
</evidence>
<dbReference type="SUPFAM" id="SSF49599">
    <property type="entry name" value="TRAF domain-like"/>
    <property type="match status" value="1"/>
</dbReference>
<evidence type="ECO:0000313" key="2">
    <source>
        <dbReference type="EMBL" id="GIY73974.1"/>
    </source>
</evidence>
<dbReference type="Proteomes" id="UP001054837">
    <property type="component" value="Unassembled WGS sequence"/>
</dbReference>
<evidence type="ECO:0000259" key="1">
    <source>
        <dbReference type="PROSITE" id="PS50144"/>
    </source>
</evidence>
<comment type="caution">
    <text evidence="2">The sequence shown here is derived from an EMBL/GenBank/DDBJ whole genome shotgun (WGS) entry which is preliminary data.</text>
</comment>
<organism evidence="2 3">
    <name type="scientific">Caerostris darwini</name>
    <dbReference type="NCBI Taxonomy" id="1538125"/>
    <lineage>
        <taxon>Eukaryota</taxon>
        <taxon>Metazoa</taxon>
        <taxon>Ecdysozoa</taxon>
        <taxon>Arthropoda</taxon>
        <taxon>Chelicerata</taxon>
        <taxon>Arachnida</taxon>
        <taxon>Araneae</taxon>
        <taxon>Araneomorphae</taxon>
        <taxon>Entelegynae</taxon>
        <taxon>Araneoidea</taxon>
        <taxon>Araneidae</taxon>
        <taxon>Caerostris</taxon>
    </lineage>
</organism>
<accession>A0AAV4VVJ0</accession>
<dbReference type="InterPro" id="IPR002083">
    <property type="entry name" value="MATH/TRAF_dom"/>
</dbReference>
<protein>
    <submittedName>
        <fullName evidence="2">Speckle-type POZ protein B</fullName>
    </submittedName>
</protein>
<gene>
    <name evidence="2" type="primary">spop-b_57</name>
    <name evidence="2" type="ORF">CDAR_598611</name>
</gene>
<dbReference type="EMBL" id="BPLQ01013677">
    <property type="protein sequence ID" value="GIY73974.1"/>
    <property type="molecule type" value="Genomic_DNA"/>
</dbReference>
<keyword evidence="3" id="KW-1185">Reference proteome</keyword>
<name>A0AAV4VVJ0_9ARAC</name>
<dbReference type="PROSITE" id="PS50144">
    <property type="entry name" value="MATH"/>
    <property type="match status" value="1"/>
</dbReference>
<reference evidence="2 3" key="1">
    <citation type="submission" date="2021-06" db="EMBL/GenBank/DDBJ databases">
        <title>Caerostris darwini draft genome.</title>
        <authorList>
            <person name="Kono N."/>
            <person name="Arakawa K."/>
        </authorList>
    </citation>
    <scope>NUCLEOTIDE SEQUENCE [LARGE SCALE GENOMIC DNA]</scope>
</reference>
<dbReference type="InterPro" id="IPR008974">
    <property type="entry name" value="TRAF-like"/>
</dbReference>
<proteinExistence type="predicted"/>
<dbReference type="AlphaFoldDB" id="A0AAV4VVJ0"/>
<feature type="domain" description="MATH" evidence="1">
    <location>
        <begin position="11"/>
        <end position="84"/>
    </location>
</feature>
<sequence length="284" mass="33028">MASKRKGGTKYFEFHWTIENFSFWFQRSPCSVASPSFVVNEMENTKWKLWMWPKKRDEEYKIAIYLEKDDTGSDTELKFQFELLAEDETVLISSPKAETCILKKGNLCGFSQDVDEIKRYIERQTTQPCNIKAVCRMWYGEGKLIDIGKCFGLTRIQSETFCFSWAIKDFSYLNSDKNAKVFIKSHLNKPLMTFILYLTKEEESANEIINIDIMSHQNTKIVTFETSIQDVDGNKHFCGKEDYSVQGKGKIGTFKLKPTKQELDDDSKNNFLPNNVLSLNFNFV</sequence>
<dbReference type="Gene3D" id="2.60.210.10">
    <property type="entry name" value="Apoptosis, Tumor Necrosis Factor Receptor Associated Protein 2, Chain A"/>
    <property type="match status" value="1"/>
</dbReference>
<dbReference type="Pfam" id="PF22486">
    <property type="entry name" value="MATH_2"/>
    <property type="match status" value="1"/>
</dbReference>